<evidence type="ECO:0000256" key="9">
    <source>
        <dbReference type="ARBA" id="ARBA00022771"/>
    </source>
</evidence>
<dbReference type="CDD" id="cd16493">
    <property type="entry name" value="RING-CH-C4HC3_NSE1"/>
    <property type="match status" value="1"/>
</dbReference>
<evidence type="ECO:0000256" key="6">
    <source>
        <dbReference type="ARBA" id="ARBA00022679"/>
    </source>
</evidence>
<sequence length="323" mass="36231">MSDDEDTPASYNNTHRAFLQALLTRQTITFEDAKPLLATILTAHNPARPTLEGDVTQEDFENYIHTINDTISPFDYEIRSSLDQVTRERIYALVNTTSDALTQMATVHTPDEIAFVKRVIDAMFDTNNTQRAEIFAVRSMDAVKLSKVPNSERRDSGQTQGRTQGEGAVASLTMSQAEKVLASMVEEGWFELSQKGFYCLTERALMELRNWLLDMYNEDAEEVEEDEEPRQKIKMCAACRQIVTKGQRCPNLPCNVRLHEQCVNNMFRAQGGQRQCRDCKTEWTDAPPVGEKAARSSGGGRRSNNRRSTTNGEGSDAEGGADD</sequence>
<evidence type="ECO:0000256" key="16">
    <source>
        <dbReference type="SAM" id="MobiDB-lite"/>
    </source>
</evidence>
<dbReference type="InterPro" id="IPR014857">
    <property type="entry name" value="Nse1_RING_C4HC3-type"/>
</dbReference>
<evidence type="ECO:0000256" key="3">
    <source>
        <dbReference type="ARBA" id="ARBA00010258"/>
    </source>
</evidence>
<evidence type="ECO:0000313" key="18">
    <source>
        <dbReference type="EMBL" id="KAK4494036.1"/>
    </source>
</evidence>
<dbReference type="Pfam" id="PF07574">
    <property type="entry name" value="SMC_Nse1"/>
    <property type="match status" value="1"/>
</dbReference>
<keyword evidence="10 15" id="KW-0833">Ubl conjugation pathway</keyword>
<dbReference type="Gene3D" id="1.10.10.10">
    <property type="entry name" value="Winged helix-like DNA-binding domain superfamily/Winged helix DNA-binding domain"/>
    <property type="match status" value="1"/>
</dbReference>
<keyword evidence="19" id="KW-1185">Reference proteome</keyword>
<feature type="region of interest" description="Disordered" evidence="16">
    <location>
        <begin position="146"/>
        <end position="169"/>
    </location>
</feature>
<evidence type="ECO:0000256" key="13">
    <source>
        <dbReference type="ARBA" id="ARBA00023204"/>
    </source>
</evidence>
<feature type="domain" description="Non-structural maintenance of chromosomes element 1 RING C4HC3-type" evidence="17">
    <location>
        <begin position="236"/>
        <end position="279"/>
    </location>
</feature>
<dbReference type="EC" id="2.3.2.27" evidence="4 15"/>
<dbReference type="InterPro" id="IPR013083">
    <property type="entry name" value="Znf_RING/FYVE/PHD"/>
</dbReference>
<reference evidence="18 19" key="1">
    <citation type="journal article" date="2023" name="G3 (Bethesda)">
        <title>A chromosome-level genome assembly of Zasmidium syzygii isolated from banana leaves.</title>
        <authorList>
            <person name="van Westerhoven A.C."/>
            <person name="Mehrabi R."/>
            <person name="Talebi R."/>
            <person name="Steentjes M.B.F."/>
            <person name="Corcolon B."/>
            <person name="Chong P.A."/>
            <person name="Kema G.H.J."/>
            <person name="Seidl M.F."/>
        </authorList>
    </citation>
    <scope>NUCLEOTIDE SEQUENCE [LARGE SCALE GENOMIC DNA]</scope>
    <source>
        <strain evidence="18 19">P124</strain>
    </source>
</reference>
<protein>
    <recommendedName>
        <fullName evidence="5 15">Non-structural maintenance of chromosomes element 1 homolog</fullName>
        <ecNumber evidence="4 15">2.3.2.27</ecNumber>
    </recommendedName>
</protein>
<name>A0ABR0DYM0_ZASCE</name>
<keyword evidence="8 15" id="KW-0227">DNA damage</keyword>
<dbReference type="InterPro" id="IPR036388">
    <property type="entry name" value="WH-like_DNA-bd_sf"/>
</dbReference>
<accession>A0ABR0DYM0</accession>
<evidence type="ECO:0000256" key="4">
    <source>
        <dbReference type="ARBA" id="ARBA00012483"/>
    </source>
</evidence>
<evidence type="ECO:0000256" key="1">
    <source>
        <dbReference type="ARBA" id="ARBA00000900"/>
    </source>
</evidence>
<dbReference type="PANTHER" id="PTHR20973:SF0">
    <property type="entry name" value="NON-STRUCTURAL MAINTENANCE OF CHROMOSOMES ELEMENT 1 HOMOLOG"/>
    <property type="match status" value="1"/>
</dbReference>
<proteinExistence type="inferred from homology"/>
<dbReference type="Gene3D" id="3.90.1150.220">
    <property type="match status" value="1"/>
</dbReference>
<keyword evidence="7 15" id="KW-0479">Metal-binding</keyword>
<keyword evidence="13 15" id="KW-0234">DNA repair</keyword>
<keyword evidence="11 15" id="KW-0862">Zinc</keyword>
<comment type="function">
    <text evidence="15">Acts in a DNA repair pathway for removal of UV-induced DNA damage that is distinct from classical nucleotide excision repair and in repair of ionizing radiation damage. Functions in homologous recombination repair of DNA double strand breaks and in recovery of stalled replication forks.</text>
</comment>
<evidence type="ECO:0000259" key="17">
    <source>
        <dbReference type="Pfam" id="PF08746"/>
    </source>
</evidence>
<comment type="catalytic activity">
    <reaction evidence="1 15">
        <text>S-ubiquitinyl-[E2 ubiquitin-conjugating enzyme]-L-cysteine + [acceptor protein]-L-lysine = [E2 ubiquitin-conjugating enzyme]-L-cysteine + N(6)-ubiquitinyl-[acceptor protein]-L-lysine.</text>
        <dbReference type="EC" id="2.3.2.27"/>
    </reaction>
</comment>
<keyword evidence="6 15" id="KW-0808">Transferase</keyword>
<comment type="similarity">
    <text evidence="3 15">Belongs to the NSE1 family.</text>
</comment>
<comment type="subcellular location">
    <subcellularLocation>
        <location evidence="2 15">Nucleus</location>
    </subcellularLocation>
</comment>
<comment type="subunit">
    <text evidence="15">Component of the Smc5-Smc6 complex.</text>
</comment>
<evidence type="ECO:0000256" key="14">
    <source>
        <dbReference type="ARBA" id="ARBA00023242"/>
    </source>
</evidence>
<comment type="caution">
    <text evidence="18">The sequence shown here is derived from an EMBL/GenBank/DDBJ whole genome shotgun (WGS) entry which is preliminary data.</text>
</comment>
<evidence type="ECO:0000256" key="12">
    <source>
        <dbReference type="ARBA" id="ARBA00023172"/>
    </source>
</evidence>
<dbReference type="Pfam" id="PF08746">
    <property type="entry name" value="zf-RING-like"/>
    <property type="match status" value="1"/>
</dbReference>
<dbReference type="InterPro" id="IPR011513">
    <property type="entry name" value="Nse1"/>
</dbReference>
<keyword evidence="14 15" id="KW-0539">Nucleus</keyword>
<keyword evidence="9 15" id="KW-0863">Zinc-finger</keyword>
<feature type="region of interest" description="Disordered" evidence="16">
    <location>
        <begin position="282"/>
        <end position="323"/>
    </location>
</feature>
<evidence type="ECO:0000256" key="10">
    <source>
        <dbReference type="ARBA" id="ARBA00022786"/>
    </source>
</evidence>
<evidence type="ECO:0000313" key="19">
    <source>
        <dbReference type="Proteomes" id="UP001305779"/>
    </source>
</evidence>
<dbReference type="EMBL" id="JAXOVC010000015">
    <property type="protein sequence ID" value="KAK4494036.1"/>
    <property type="molecule type" value="Genomic_DNA"/>
</dbReference>
<evidence type="ECO:0000256" key="8">
    <source>
        <dbReference type="ARBA" id="ARBA00022763"/>
    </source>
</evidence>
<organism evidence="18 19">
    <name type="scientific">Zasmidium cellare</name>
    <name type="common">Wine cellar mold</name>
    <name type="synonym">Racodium cellare</name>
    <dbReference type="NCBI Taxonomy" id="395010"/>
    <lineage>
        <taxon>Eukaryota</taxon>
        <taxon>Fungi</taxon>
        <taxon>Dikarya</taxon>
        <taxon>Ascomycota</taxon>
        <taxon>Pezizomycotina</taxon>
        <taxon>Dothideomycetes</taxon>
        <taxon>Dothideomycetidae</taxon>
        <taxon>Mycosphaerellales</taxon>
        <taxon>Mycosphaerellaceae</taxon>
        <taxon>Zasmidium</taxon>
    </lineage>
</organism>
<evidence type="ECO:0000256" key="15">
    <source>
        <dbReference type="RuleBase" id="RU368018"/>
    </source>
</evidence>
<evidence type="ECO:0000256" key="7">
    <source>
        <dbReference type="ARBA" id="ARBA00022723"/>
    </source>
</evidence>
<keyword evidence="12 15" id="KW-0233">DNA recombination</keyword>
<evidence type="ECO:0000256" key="11">
    <source>
        <dbReference type="ARBA" id="ARBA00022833"/>
    </source>
</evidence>
<evidence type="ECO:0000256" key="2">
    <source>
        <dbReference type="ARBA" id="ARBA00004123"/>
    </source>
</evidence>
<dbReference type="Proteomes" id="UP001305779">
    <property type="component" value="Unassembled WGS sequence"/>
</dbReference>
<dbReference type="Gene3D" id="3.30.40.10">
    <property type="entry name" value="Zinc/RING finger domain, C3HC4 (zinc finger)"/>
    <property type="match status" value="1"/>
</dbReference>
<dbReference type="PANTHER" id="PTHR20973">
    <property type="entry name" value="NON-SMC ELEMENT 1-RELATED"/>
    <property type="match status" value="1"/>
</dbReference>
<evidence type="ECO:0000256" key="5">
    <source>
        <dbReference type="ARBA" id="ARBA00019422"/>
    </source>
</evidence>
<dbReference type="SUPFAM" id="SSF57850">
    <property type="entry name" value="RING/U-box"/>
    <property type="match status" value="1"/>
</dbReference>
<gene>
    <name evidence="18" type="ORF">PRZ48_015223</name>
</gene>